<dbReference type="FunFam" id="3.30.450.20:FF:000045">
    <property type="entry name" value="Sensor histidine kinase DcuS"/>
    <property type="match status" value="1"/>
</dbReference>
<dbReference type="InterPro" id="IPR033463">
    <property type="entry name" value="sCache_3"/>
</dbReference>
<feature type="transmembrane region" description="Helical" evidence="16">
    <location>
        <begin position="21"/>
        <end position="43"/>
    </location>
</feature>
<evidence type="ECO:0000256" key="15">
    <source>
        <dbReference type="ARBA" id="ARBA00067636"/>
    </source>
</evidence>
<evidence type="ECO:0000256" key="12">
    <source>
        <dbReference type="ARBA" id="ARBA00023012"/>
    </source>
</evidence>
<name>A0A653XLA1_9GAMM</name>
<organism evidence="18 21">
    <name type="scientific">Pantoea brenneri</name>
    <dbReference type="NCBI Taxonomy" id="472694"/>
    <lineage>
        <taxon>Bacteria</taxon>
        <taxon>Pseudomonadati</taxon>
        <taxon>Pseudomonadota</taxon>
        <taxon>Gammaproteobacteria</taxon>
        <taxon>Enterobacterales</taxon>
        <taxon>Erwiniaceae</taxon>
        <taxon>Pantoea</taxon>
    </lineage>
</organism>
<evidence type="ECO:0000313" key="20">
    <source>
        <dbReference type="Proteomes" id="UP000433737"/>
    </source>
</evidence>
<dbReference type="InterPro" id="IPR005467">
    <property type="entry name" value="His_kinase_dom"/>
</dbReference>
<keyword evidence="7 16" id="KW-0812">Transmembrane</keyword>
<comment type="function">
    <text evidence="14">Member of the two-component regulatory system DcuR/DcuS. Involved in the C4-dicarboxylate-stimulated regulation of the genes encoding the anaerobic fumarate respiratory system (frdABCD; nuoAN; dcuB; sdhCDAB; etc.). Weakly regulates the aerobic C4-dicarboxylate transporter dctA. Activates DcuR by phosphorylation.</text>
</comment>
<dbReference type="Gene3D" id="3.30.565.10">
    <property type="entry name" value="Histidine kinase-like ATPase, C-terminal domain"/>
    <property type="match status" value="1"/>
</dbReference>
<keyword evidence="9 18" id="KW-0418">Kinase</keyword>
<keyword evidence="12" id="KW-0902">Two-component regulatory system</keyword>
<evidence type="ECO:0000313" key="21">
    <source>
        <dbReference type="Proteomes" id="UP000566985"/>
    </source>
</evidence>
<keyword evidence="13 16" id="KW-0472">Membrane</keyword>
<dbReference type="EMBL" id="JABWPM010000038">
    <property type="protein sequence ID" value="NUY98992.1"/>
    <property type="molecule type" value="Genomic_DNA"/>
</dbReference>
<dbReference type="RefSeq" id="WP_031374419.1">
    <property type="nucleotide sequence ID" value="NZ_JABWPE010000038.1"/>
</dbReference>
<evidence type="ECO:0000256" key="10">
    <source>
        <dbReference type="ARBA" id="ARBA00022840"/>
    </source>
</evidence>
<keyword evidence="11 16" id="KW-1133">Transmembrane helix</keyword>
<evidence type="ECO:0000256" key="9">
    <source>
        <dbReference type="ARBA" id="ARBA00022777"/>
    </source>
</evidence>
<dbReference type="FunFam" id="1.10.287.130:FF:000011">
    <property type="entry name" value="Sensor histidine kinase DcuS"/>
    <property type="match status" value="1"/>
</dbReference>
<dbReference type="Gene3D" id="1.10.287.130">
    <property type="match status" value="1"/>
</dbReference>
<dbReference type="Pfam" id="PF14689">
    <property type="entry name" value="SPOB_a"/>
    <property type="match status" value="1"/>
</dbReference>
<dbReference type="SUPFAM" id="SSF55874">
    <property type="entry name" value="ATPase domain of HSP90 chaperone/DNA topoisomerase II/histidine kinase"/>
    <property type="match status" value="1"/>
</dbReference>
<keyword evidence="4" id="KW-1003">Cell membrane</keyword>
<keyword evidence="5" id="KW-0597">Phosphoprotein</keyword>
<dbReference type="InterPro" id="IPR013767">
    <property type="entry name" value="PAS_fold"/>
</dbReference>
<dbReference type="InterPro" id="IPR029151">
    <property type="entry name" value="Sensor-like_sf"/>
</dbReference>
<dbReference type="SMART" id="SM00387">
    <property type="entry name" value="HATPase_c"/>
    <property type="match status" value="1"/>
</dbReference>
<evidence type="ECO:0000256" key="3">
    <source>
        <dbReference type="ARBA" id="ARBA00012438"/>
    </source>
</evidence>
<proteinExistence type="predicted"/>
<dbReference type="GO" id="GO:0005524">
    <property type="term" value="F:ATP binding"/>
    <property type="evidence" value="ECO:0007669"/>
    <property type="project" value="UniProtKB-KW"/>
</dbReference>
<dbReference type="GO" id="GO:0005886">
    <property type="term" value="C:plasma membrane"/>
    <property type="evidence" value="ECO:0007669"/>
    <property type="project" value="UniProtKB-SubCell"/>
</dbReference>
<dbReference type="AlphaFoldDB" id="A0A653XLA1"/>
<dbReference type="InterPro" id="IPR039506">
    <property type="entry name" value="SPOB_a"/>
</dbReference>
<dbReference type="Pfam" id="PF02518">
    <property type="entry name" value="HATPase_c"/>
    <property type="match status" value="1"/>
</dbReference>
<dbReference type="InterPro" id="IPR004358">
    <property type="entry name" value="Sig_transdc_His_kin-like_C"/>
</dbReference>
<evidence type="ECO:0000256" key="6">
    <source>
        <dbReference type="ARBA" id="ARBA00022679"/>
    </source>
</evidence>
<keyword evidence="6 18" id="KW-0808">Transferase</keyword>
<accession>A0A653XLA1</accession>
<dbReference type="Proteomes" id="UP000566985">
    <property type="component" value="Unassembled WGS sequence"/>
</dbReference>
<dbReference type="GO" id="GO:0006355">
    <property type="term" value="P:regulation of DNA-templated transcription"/>
    <property type="evidence" value="ECO:0007669"/>
    <property type="project" value="InterPro"/>
</dbReference>
<comment type="caution">
    <text evidence="18">The sequence shown here is derived from an EMBL/GenBank/DDBJ whole genome shotgun (WGS) entry which is preliminary data.</text>
</comment>
<protein>
    <recommendedName>
        <fullName evidence="15">Sensor histidine kinase DcuS</fullName>
        <ecNumber evidence="3">2.7.13.3</ecNumber>
    </recommendedName>
</protein>
<dbReference type="Gene3D" id="3.30.450.20">
    <property type="entry name" value="PAS domain"/>
    <property type="match status" value="2"/>
</dbReference>
<evidence type="ECO:0000256" key="8">
    <source>
        <dbReference type="ARBA" id="ARBA00022741"/>
    </source>
</evidence>
<dbReference type="CDD" id="cd16915">
    <property type="entry name" value="HATPase_DpiB-CitA-like"/>
    <property type="match status" value="1"/>
</dbReference>
<dbReference type="FunFam" id="3.30.450.20:FF:000018">
    <property type="entry name" value="Sensor histidine kinase DcuS"/>
    <property type="match status" value="1"/>
</dbReference>
<dbReference type="EMBL" id="CABWMH010000024">
    <property type="protein sequence ID" value="VXC30828.1"/>
    <property type="molecule type" value="Genomic_DNA"/>
</dbReference>
<keyword evidence="10" id="KW-0067">ATP-binding</keyword>
<dbReference type="Pfam" id="PF17203">
    <property type="entry name" value="sCache_3_2"/>
    <property type="match status" value="1"/>
</dbReference>
<evidence type="ECO:0000256" key="4">
    <source>
        <dbReference type="ARBA" id="ARBA00022475"/>
    </source>
</evidence>
<dbReference type="PRINTS" id="PR00344">
    <property type="entry name" value="BCTRLSENSOR"/>
</dbReference>
<evidence type="ECO:0000256" key="14">
    <source>
        <dbReference type="ARBA" id="ARBA00054880"/>
    </source>
</evidence>
<dbReference type="InterPro" id="IPR016120">
    <property type="entry name" value="Sig_transdc_His_kin_SpoOB"/>
</dbReference>
<evidence type="ECO:0000256" key="7">
    <source>
        <dbReference type="ARBA" id="ARBA00022692"/>
    </source>
</evidence>
<keyword evidence="8" id="KW-0547">Nucleotide-binding</keyword>
<dbReference type="SUPFAM" id="SSF55785">
    <property type="entry name" value="PYP-like sensor domain (PAS domain)"/>
    <property type="match status" value="1"/>
</dbReference>
<evidence type="ECO:0000313" key="18">
    <source>
        <dbReference type="EMBL" id="NUY98992.1"/>
    </source>
</evidence>
<evidence type="ECO:0000256" key="11">
    <source>
        <dbReference type="ARBA" id="ARBA00022989"/>
    </source>
</evidence>
<dbReference type="GO" id="GO:0000155">
    <property type="term" value="F:phosphorelay sensor kinase activity"/>
    <property type="evidence" value="ECO:0007669"/>
    <property type="project" value="InterPro"/>
</dbReference>
<comment type="catalytic activity">
    <reaction evidence="1">
        <text>ATP + protein L-histidine = ADP + protein N-phospho-L-histidine.</text>
        <dbReference type="EC" id="2.7.13.3"/>
    </reaction>
</comment>
<gene>
    <name evidence="18" type="primary">dcuS</name>
    <name evidence="18" type="ORF">HU668_21360</name>
    <name evidence="19" type="ORF">PANT111_300015</name>
</gene>
<feature type="domain" description="Histidine kinase" evidence="17">
    <location>
        <begin position="436"/>
        <end position="539"/>
    </location>
</feature>
<dbReference type="SUPFAM" id="SSF103190">
    <property type="entry name" value="Sensory domain-like"/>
    <property type="match status" value="1"/>
</dbReference>
<dbReference type="Pfam" id="PF00989">
    <property type="entry name" value="PAS"/>
    <property type="match status" value="1"/>
</dbReference>
<evidence type="ECO:0000256" key="2">
    <source>
        <dbReference type="ARBA" id="ARBA00004651"/>
    </source>
</evidence>
<dbReference type="InterPro" id="IPR035965">
    <property type="entry name" value="PAS-like_dom_sf"/>
</dbReference>
<feature type="transmembrane region" description="Helical" evidence="16">
    <location>
        <begin position="184"/>
        <end position="203"/>
    </location>
</feature>
<dbReference type="InterPro" id="IPR036890">
    <property type="entry name" value="HATPase_C_sf"/>
</dbReference>
<dbReference type="PANTHER" id="PTHR43547:SF10">
    <property type="entry name" value="SENSOR HISTIDINE KINASE DCUS"/>
    <property type="match status" value="1"/>
</dbReference>
<reference evidence="19 20" key="1">
    <citation type="submission" date="2019-10" db="EMBL/GenBank/DDBJ databases">
        <authorList>
            <person name="Karimi E."/>
        </authorList>
    </citation>
    <scope>NUCLEOTIDE SEQUENCE [LARGE SCALE GENOMIC DNA]</scope>
    <source>
        <strain evidence="19">Pantoea sp. 111</strain>
    </source>
</reference>
<dbReference type="PROSITE" id="PS50109">
    <property type="entry name" value="HIS_KIN"/>
    <property type="match status" value="1"/>
</dbReference>
<reference evidence="18 21" key="2">
    <citation type="submission" date="2020-05" db="EMBL/GenBank/DDBJ databases">
        <title>Whole Genome Sequences of Enterobacteriales Associated with the International Space Station.</title>
        <authorList>
            <person name="Bharadwaj A."/>
            <person name="Daudu R."/>
            <person name="Singh N."/>
            <person name="Wood J."/>
            <person name="Debieu M."/>
            <person name="Mason C."/>
            <person name="Wang C."/>
            <person name="Venkateswaran K."/>
        </authorList>
    </citation>
    <scope>NUCLEOTIDE SEQUENCE [LARGE SCALE GENOMIC DNA]</scope>
    <source>
        <strain evidence="18 21">IF5SW-B1</strain>
    </source>
</reference>
<evidence type="ECO:0000259" key="17">
    <source>
        <dbReference type="PROSITE" id="PS50109"/>
    </source>
</evidence>
<evidence type="ECO:0000256" key="1">
    <source>
        <dbReference type="ARBA" id="ARBA00000085"/>
    </source>
</evidence>
<dbReference type="CDD" id="cd18773">
    <property type="entry name" value="PDC1_HK_sensor"/>
    <property type="match status" value="1"/>
</dbReference>
<evidence type="ECO:0000313" key="19">
    <source>
        <dbReference type="EMBL" id="VXC30828.1"/>
    </source>
</evidence>
<dbReference type="SUPFAM" id="SSF55890">
    <property type="entry name" value="Sporulation response regulatory protein Spo0B"/>
    <property type="match status" value="1"/>
</dbReference>
<comment type="subcellular location">
    <subcellularLocation>
        <location evidence="2">Cell membrane</location>
        <topology evidence="2">Multi-pass membrane protein</topology>
    </subcellularLocation>
</comment>
<sequence>MKSQSQKRYAVNKRPMKLSTLTTLMMTAVIFTVLLCVHLLYFIQIDNFAQSHLKDKAMAVARTVADSPELQRGLRRPDGRDLIQPVAEAARKRNDLLFVVVTDMNGIRFSHPNPDAIGKHFIGDDLNPALAGRENVAVNHGVLVEALRVFTPVYDDRHQQIGVVAIGISLNDVAAQIAKSRWNIVWTGLFGGIVGLLGIYILVRRLKTILLGLEPHEISSLFEQRQAILNSIKEGVIAVDEHSRVSLINHAAQQLLHETTRKMPLSGDSLPEESVLHSHQQDALHQGKAWHDQELTIGGRILISNTVPVRSRERIIGAVTTFRDKTEISQLMQRLDGMVNYVDALRERSHEFMNKLHVILGLLHMKNYAQMEEYILKTANNYQTEIGSLLQKIKSPVIAGFLLSKINRANDEGHQLIIDEASFLPDCGSEQQSAVLITVLGNLIENALEALDPETEGEIHLMLHYQNGWLACEVSDDGPGIDGSQLAAIFERGVSSKGDDRGVGLFLVKQQTESLGGNVSVESEPGVFTQFLVQLPWERGRKVE</sequence>
<dbReference type="PANTHER" id="PTHR43547">
    <property type="entry name" value="TWO-COMPONENT HISTIDINE KINASE"/>
    <property type="match status" value="1"/>
</dbReference>
<dbReference type="EC" id="2.7.13.3" evidence="3"/>
<evidence type="ECO:0000256" key="5">
    <source>
        <dbReference type="ARBA" id="ARBA00022553"/>
    </source>
</evidence>
<dbReference type="NCBIfam" id="NF008298">
    <property type="entry name" value="PRK11086.1"/>
    <property type="match status" value="1"/>
</dbReference>
<evidence type="ECO:0000256" key="13">
    <source>
        <dbReference type="ARBA" id="ARBA00023136"/>
    </source>
</evidence>
<evidence type="ECO:0000256" key="16">
    <source>
        <dbReference type="SAM" id="Phobius"/>
    </source>
</evidence>
<dbReference type="InterPro" id="IPR003594">
    <property type="entry name" value="HATPase_dom"/>
</dbReference>
<dbReference type="Proteomes" id="UP000433737">
    <property type="component" value="Unassembled WGS sequence"/>
</dbReference>